<reference evidence="1" key="1">
    <citation type="submission" date="2020-01" db="EMBL/GenBank/DDBJ databases">
        <authorList>
            <person name="Meier V. D."/>
            <person name="Meier V D."/>
        </authorList>
    </citation>
    <scope>NUCLEOTIDE SEQUENCE</scope>
    <source>
        <strain evidence="1">HLG_WM_MAG_02</strain>
    </source>
</reference>
<evidence type="ECO:0000313" key="1">
    <source>
        <dbReference type="EMBL" id="CAA6816241.1"/>
    </source>
</evidence>
<dbReference type="AlphaFoldDB" id="A0A6S6SZR6"/>
<protein>
    <submittedName>
        <fullName evidence="1">Uncharacterized protein</fullName>
    </submittedName>
</protein>
<sequence length="76" mass="8515">MDSLLEQKSHFNCLSTGLNRKGPPQFLQVKLMDLNFNVLTTYIFGKGGGMVLKFFSRMLCASTQSFNPSVHINVCL</sequence>
<accession>A0A6S6SZR6</accession>
<dbReference type="EMBL" id="CACVAZ010000104">
    <property type="protein sequence ID" value="CAA6816241.1"/>
    <property type="molecule type" value="Genomic_DNA"/>
</dbReference>
<name>A0A6S6SZR6_9BACT</name>
<organism evidence="1">
    <name type="scientific">uncultured Sulfurovum sp</name>
    <dbReference type="NCBI Taxonomy" id="269237"/>
    <lineage>
        <taxon>Bacteria</taxon>
        <taxon>Pseudomonadati</taxon>
        <taxon>Campylobacterota</taxon>
        <taxon>Epsilonproteobacteria</taxon>
        <taxon>Campylobacterales</taxon>
        <taxon>Sulfurovaceae</taxon>
        <taxon>Sulfurovum</taxon>
        <taxon>environmental samples</taxon>
    </lineage>
</organism>
<gene>
    <name evidence="1" type="ORF">HELGO_WM17879</name>
</gene>
<proteinExistence type="predicted"/>